<proteinExistence type="inferred from homology"/>
<dbReference type="Pfam" id="PF00884">
    <property type="entry name" value="Sulfatase"/>
    <property type="match status" value="1"/>
</dbReference>
<dbReference type="RefSeq" id="WP_106012565.1">
    <property type="nucleotide sequence ID" value="NZ_CP027226.1"/>
</dbReference>
<name>A0A2S0KNJ7_9FIRM</name>
<dbReference type="InterPro" id="IPR017850">
    <property type="entry name" value="Alkaline_phosphatase_core_sf"/>
</dbReference>
<evidence type="ECO:0000256" key="2">
    <source>
        <dbReference type="ARBA" id="ARBA00022723"/>
    </source>
</evidence>
<organism evidence="7 8">
    <name type="scientific">Fastidiosipila sanguinis</name>
    <dbReference type="NCBI Taxonomy" id="236753"/>
    <lineage>
        <taxon>Bacteria</taxon>
        <taxon>Bacillati</taxon>
        <taxon>Bacillota</taxon>
        <taxon>Clostridia</taxon>
        <taxon>Eubacteriales</taxon>
        <taxon>Oscillospiraceae</taxon>
        <taxon>Fastidiosipila</taxon>
    </lineage>
</organism>
<feature type="domain" description="Sulfatase N-terminal" evidence="6">
    <location>
        <begin position="8"/>
        <end position="359"/>
    </location>
</feature>
<dbReference type="GO" id="GO:0004065">
    <property type="term" value="F:arylsulfatase activity"/>
    <property type="evidence" value="ECO:0007669"/>
    <property type="project" value="TreeGrafter"/>
</dbReference>
<dbReference type="SUPFAM" id="SSF53649">
    <property type="entry name" value="Alkaline phosphatase-like"/>
    <property type="match status" value="1"/>
</dbReference>
<evidence type="ECO:0000256" key="4">
    <source>
        <dbReference type="ARBA" id="ARBA00022837"/>
    </source>
</evidence>
<evidence type="ECO:0000256" key="1">
    <source>
        <dbReference type="ARBA" id="ARBA00008779"/>
    </source>
</evidence>
<dbReference type="AlphaFoldDB" id="A0A2S0KNJ7"/>
<dbReference type="EMBL" id="CP027226">
    <property type="protein sequence ID" value="AVM42611.1"/>
    <property type="molecule type" value="Genomic_DNA"/>
</dbReference>
<evidence type="ECO:0000313" key="7">
    <source>
        <dbReference type="EMBL" id="AVM42611.1"/>
    </source>
</evidence>
<dbReference type="GO" id="GO:0046872">
    <property type="term" value="F:metal ion binding"/>
    <property type="evidence" value="ECO:0007669"/>
    <property type="project" value="UniProtKB-KW"/>
</dbReference>
<keyword evidence="8" id="KW-1185">Reference proteome</keyword>
<gene>
    <name evidence="7" type="ORF">C5Q98_05020</name>
</gene>
<dbReference type="KEGG" id="fsa:C5Q98_05020"/>
<dbReference type="Proteomes" id="UP000237947">
    <property type="component" value="Chromosome"/>
</dbReference>
<feature type="region of interest" description="Disordered" evidence="5">
    <location>
        <begin position="463"/>
        <end position="491"/>
    </location>
</feature>
<evidence type="ECO:0000256" key="3">
    <source>
        <dbReference type="ARBA" id="ARBA00022801"/>
    </source>
</evidence>
<dbReference type="InterPro" id="IPR000917">
    <property type="entry name" value="Sulfatase_N"/>
</dbReference>
<dbReference type="PANTHER" id="PTHR42693">
    <property type="entry name" value="ARYLSULFATASE FAMILY MEMBER"/>
    <property type="match status" value="1"/>
</dbReference>
<dbReference type="PROSITE" id="PS00523">
    <property type="entry name" value="SULFATASE_1"/>
    <property type="match status" value="1"/>
</dbReference>
<dbReference type="Gene3D" id="3.40.720.10">
    <property type="entry name" value="Alkaline Phosphatase, subunit A"/>
    <property type="match status" value="1"/>
</dbReference>
<accession>A0A2S0KNJ7</accession>
<dbReference type="OrthoDB" id="279611at2"/>
<dbReference type="PANTHER" id="PTHR42693:SF53">
    <property type="entry name" value="ENDO-4-O-SULFATASE"/>
    <property type="match status" value="1"/>
</dbReference>
<reference evidence="8" key="1">
    <citation type="submission" date="2018-02" db="EMBL/GenBank/DDBJ databases">
        <authorList>
            <person name="Holder M.E."/>
            <person name="Ajami N.J."/>
            <person name="Petrosino J.F."/>
        </authorList>
    </citation>
    <scope>NUCLEOTIDE SEQUENCE [LARGE SCALE GENOMIC DNA]</scope>
    <source>
        <strain evidence="8">CCUG 47711</strain>
    </source>
</reference>
<evidence type="ECO:0000313" key="8">
    <source>
        <dbReference type="Proteomes" id="UP000237947"/>
    </source>
</evidence>
<evidence type="ECO:0000259" key="6">
    <source>
        <dbReference type="Pfam" id="PF00884"/>
    </source>
</evidence>
<dbReference type="InterPro" id="IPR050738">
    <property type="entry name" value="Sulfatase"/>
</dbReference>
<keyword evidence="4" id="KW-0106">Calcium</keyword>
<keyword evidence="3" id="KW-0378">Hydrolase</keyword>
<dbReference type="InterPro" id="IPR024607">
    <property type="entry name" value="Sulfatase_CS"/>
</dbReference>
<evidence type="ECO:0000256" key="5">
    <source>
        <dbReference type="SAM" id="MobiDB-lite"/>
    </source>
</evidence>
<sequence>MDLKENRKNIVFILADDLGAWALGYAGNNEVQTPNLDKLAKESQIFTNFYCASPVCSPARASILTGQIPSRHGVLDWIDGGHVDKSYIDDKGVEDPFGFYARERNAIRYLEDQTTYTDLLAKNGYRVGLSGKWHLGDSRHQQHGFSHWYTVVRGSAFYMHPDVVENGEVKIEDEYVTDLFTDSAIQFIEEAALKKDQPFYLSVHYTAPHSPWEPENHKEEDLNIYRNLALDSTPDVPDHPNSIPGINVYGTPNRRKNLEGYYAAITAMDRGIGKIIASLKEQGFYDDTIIIFTGDNGMNMGHHGVWGKGNATVPINMYDESIIVPCLFRVPEDENPGSKINNMYSQLDFFPTLMELVGISTDGLYLAGESFARLFDKGASRDGAETNGHGYIYMFDEYGPTRMIKNDRYKYIHRYPYGPHEFYDLLKDPNEDENLIDDENYNEIIDDLYIKLQSWYNEHMDPDKDGAKEAVTGEGQLTKIGKDSTSRKRFN</sequence>
<keyword evidence="2" id="KW-0479">Metal-binding</keyword>
<protein>
    <submittedName>
        <fullName evidence="7">Sulfatase</fullName>
    </submittedName>
</protein>
<comment type="similarity">
    <text evidence="1">Belongs to the sulfatase family.</text>
</comment>
<feature type="compositionally biased region" description="Basic and acidic residues" evidence="5">
    <location>
        <begin position="480"/>
        <end position="491"/>
    </location>
</feature>